<comment type="caution">
    <text evidence="2">The sequence shown here is derived from an EMBL/GenBank/DDBJ whole genome shotgun (WGS) entry which is preliminary data.</text>
</comment>
<keyword evidence="1" id="KW-0812">Transmembrane</keyword>
<sequence length="215" mass="24332">MATSLSAWSPSRWLQHALPNVRRFLIRHGTFRRIFAVWLVLVSLGTLGLVVREHILARLRFFRTMFKLYQSCLVKHRTTLATFVDSSQPTVMHHPLPSEADAKLTPAIDTWNTTPLLESTEQVLRSVSELTDILNNKWKLSRSPQDYSLLTFKRATRQTHSDVVSASGQIPSSSLYTGGAHGYLSNYGSEDVTVRMLSELRTVRGLLLSPKIQLD</sequence>
<dbReference type="OrthoDB" id="10341027at2759"/>
<keyword evidence="1" id="KW-0472">Membrane</keyword>
<organism evidence="2 3">
    <name type="scientific">Dispira parvispora</name>
    <dbReference type="NCBI Taxonomy" id="1520584"/>
    <lineage>
        <taxon>Eukaryota</taxon>
        <taxon>Fungi</taxon>
        <taxon>Fungi incertae sedis</taxon>
        <taxon>Zoopagomycota</taxon>
        <taxon>Kickxellomycotina</taxon>
        <taxon>Dimargaritomycetes</taxon>
        <taxon>Dimargaritales</taxon>
        <taxon>Dimargaritaceae</taxon>
        <taxon>Dispira</taxon>
    </lineage>
</organism>
<dbReference type="EMBL" id="JANBPY010000164">
    <property type="protein sequence ID" value="KAJ1968565.1"/>
    <property type="molecule type" value="Genomic_DNA"/>
</dbReference>
<evidence type="ECO:0000313" key="3">
    <source>
        <dbReference type="Proteomes" id="UP001150925"/>
    </source>
</evidence>
<keyword evidence="3" id="KW-1185">Reference proteome</keyword>
<reference evidence="2" key="1">
    <citation type="submission" date="2022-07" db="EMBL/GenBank/DDBJ databases">
        <title>Phylogenomic reconstructions and comparative analyses of Kickxellomycotina fungi.</title>
        <authorList>
            <person name="Reynolds N.K."/>
            <person name="Stajich J.E."/>
            <person name="Barry K."/>
            <person name="Grigoriev I.V."/>
            <person name="Crous P."/>
            <person name="Smith M.E."/>
        </authorList>
    </citation>
    <scope>NUCLEOTIDE SEQUENCE</scope>
    <source>
        <strain evidence="2">RSA 1196</strain>
    </source>
</reference>
<dbReference type="AlphaFoldDB" id="A0A9W8E470"/>
<feature type="transmembrane region" description="Helical" evidence="1">
    <location>
        <begin position="34"/>
        <end position="51"/>
    </location>
</feature>
<evidence type="ECO:0000313" key="2">
    <source>
        <dbReference type="EMBL" id="KAJ1968565.1"/>
    </source>
</evidence>
<gene>
    <name evidence="2" type="ORF">IWQ62_001170</name>
</gene>
<accession>A0A9W8E470</accession>
<keyword evidence="1" id="KW-1133">Transmembrane helix</keyword>
<name>A0A9W8E470_9FUNG</name>
<dbReference type="Proteomes" id="UP001150925">
    <property type="component" value="Unassembled WGS sequence"/>
</dbReference>
<proteinExistence type="predicted"/>
<protein>
    <submittedName>
        <fullName evidence="2">Uncharacterized protein</fullName>
    </submittedName>
</protein>
<evidence type="ECO:0000256" key="1">
    <source>
        <dbReference type="SAM" id="Phobius"/>
    </source>
</evidence>